<keyword evidence="7 8" id="KW-0694">RNA-binding</keyword>
<feature type="compositionally biased region" description="Basic and acidic residues" evidence="9">
    <location>
        <begin position="211"/>
        <end position="227"/>
    </location>
</feature>
<feature type="domain" description="DRBM" evidence="10">
    <location>
        <begin position="161"/>
        <end position="231"/>
    </location>
</feature>
<evidence type="ECO:0000256" key="4">
    <source>
        <dbReference type="ARBA" id="ARBA00022722"/>
    </source>
</evidence>
<protein>
    <recommendedName>
        <fullName evidence="8">Ribonuclease 3</fullName>
        <ecNumber evidence="8">3.1.26.3</ecNumber>
    </recommendedName>
    <alternativeName>
        <fullName evidence="8">Ribonuclease III</fullName>
        <shortName evidence="8">RNase III</shortName>
    </alternativeName>
</protein>
<gene>
    <name evidence="8" type="primary">rnc</name>
    <name evidence="12" type="ORF">SADO_12448</name>
</gene>
<dbReference type="InterPro" id="IPR014720">
    <property type="entry name" value="dsRBD_dom"/>
</dbReference>
<dbReference type="NCBIfam" id="TIGR02191">
    <property type="entry name" value="RNaseIII"/>
    <property type="match status" value="1"/>
</dbReference>
<evidence type="ECO:0000259" key="10">
    <source>
        <dbReference type="PROSITE" id="PS50137"/>
    </source>
</evidence>
<keyword evidence="3 8" id="KW-0507">mRNA processing</keyword>
<dbReference type="SMART" id="SM00535">
    <property type="entry name" value="RIBOc"/>
    <property type="match status" value="1"/>
</dbReference>
<comment type="catalytic activity">
    <reaction evidence="1 8">
        <text>Endonucleolytic cleavage to 5'-phosphomonoester.</text>
        <dbReference type="EC" id="3.1.26.3"/>
    </reaction>
</comment>
<dbReference type="PROSITE" id="PS00517">
    <property type="entry name" value="RNASE_3_1"/>
    <property type="match status" value="1"/>
</dbReference>
<dbReference type="PANTHER" id="PTHR11207:SF0">
    <property type="entry name" value="RIBONUCLEASE 3"/>
    <property type="match status" value="1"/>
</dbReference>
<proteinExistence type="inferred from homology"/>
<feature type="binding site" evidence="8">
    <location>
        <position position="47"/>
    </location>
    <ligand>
        <name>Mg(2+)</name>
        <dbReference type="ChEBI" id="CHEBI:18420"/>
    </ligand>
</feature>
<dbReference type="EMBL" id="APND01000004">
    <property type="protein sequence ID" value="MES1930063.1"/>
    <property type="molecule type" value="Genomic_DNA"/>
</dbReference>
<dbReference type="PROSITE" id="PS50137">
    <property type="entry name" value="DS_RBD"/>
    <property type="match status" value="1"/>
</dbReference>
<keyword evidence="8" id="KW-0479">Metal-binding</keyword>
<evidence type="ECO:0000256" key="2">
    <source>
        <dbReference type="ARBA" id="ARBA00010183"/>
    </source>
</evidence>
<sequence>MADSNENQAHARATLEARLGYVFETRELLEQALTHRSAAPDHNERLEFLGDGVLNFVIAAALFEQCVDAPEGDLSRLRAALVRERTLAVIADEIELGQAIVLGPGEMRNGSRRRVSILADGVEALLGAIYCEGGFDAARKVIMHLYAQRLATLPSAASLKDSKTRLQEWLQARARNRPEYELVSVTGADHCQHFVSRCTLVDTGAAVEGEGGGRRKAEQDAARRMLETLETDPDTDNAATKDTPQ</sequence>
<keyword evidence="8" id="KW-0460">Magnesium</keyword>
<dbReference type="SMART" id="SM00358">
    <property type="entry name" value="DSRM"/>
    <property type="match status" value="1"/>
</dbReference>
<keyword evidence="8" id="KW-0698">rRNA processing</keyword>
<evidence type="ECO:0000259" key="11">
    <source>
        <dbReference type="PROSITE" id="PS50142"/>
    </source>
</evidence>
<evidence type="ECO:0000256" key="7">
    <source>
        <dbReference type="ARBA" id="ARBA00022884"/>
    </source>
</evidence>
<feature type="domain" description="RNase III" evidence="11">
    <location>
        <begin position="12"/>
        <end position="134"/>
    </location>
</feature>
<keyword evidence="4 8" id="KW-0540">Nuclease</keyword>
<feature type="region of interest" description="Disordered" evidence="9">
    <location>
        <begin position="208"/>
        <end position="245"/>
    </location>
</feature>
<keyword evidence="13" id="KW-1185">Reference proteome</keyword>
<dbReference type="HAMAP" id="MF_00104">
    <property type="entry name" value="RNase_III"/>
    <property type="match status" value="1"/>
</dbReference>
<accession>A0ABV2B2H7</accession>
<dbReference type="Proteomes" id="UP001460888">
    <property type="component" value="Unassembled WGS sequence"/>
</dbReference>
<keyword evidence="5 8" id="KW-0255">Endonuclease</keyword>
<comment type="subunit">
    <text evidence="8">Homodimer.</text>
</comment>
<keyword evidence="8" id="KW-0699">rRNA-binding</keyword>
<evidence type="ECO:0000256" key="5">
    <source>
        <dbReference type="ARBA" id="ARBA00022759"/>
    </source>
</evidence>
<dbReference type="Pfam" id="PF14622">
    <property type="entry name" value="Ribonucleas_3_3"/>
    <property type="match status" value="1"/>
</dbReference>
<dbReference type="Gene3D" id="1.10.1520.10">
    <property type="entry name" value="Ribonuclease III domain"/>
    <property type="match status" value="1"/>
</dbReference>
<comment type="similarity">
    <text evidence="2">Belongs to the ribonuclease III family.</text>
</comment>
<reference evidence="12 13" key="1">
    <citation type="submission" date="2013-03" db="EMBL/GenBank/DDBJ databases">
        <title>Salinisphaera dokdonensis CL-ES53 Genome Sequencing.</title>
        <authorList>
            <person name="Li C."/>
            <person name="Lai Q."/>
            <person name="Shao Z."/>
        </authorList>
    </citation>
    <scope>NUCLEOTIDE SEQUENCE [LARGE SCALE GENOMIC DNA]</scope>
    <source>
        <strain evidence="12 13">CL-ES53</strain>
    </source>
</reference>
<dbReference type="InterPro" id="IPR000999">
    <property type="entry name" value="RNase_III_dom"/>
</dbReference>
<dbReference type="InterPro" id="IPR011907">
    <property type="entry name" value="RNase_III"/>
</dbReference>
<comment type="caution">
    <text evidence="12">The sequence shown here is derived from an EMBL/GenBank/DDBJ whole genome shotgun (WGS) entry which is preliminary data.</text>
</comment>
<evidence type="ECO:0000256" key="6">
    <source>
        <dbReference type="ARBA" id="ARBA00022801"/>
    </source>
</evidence>
<comment type="function">
    <text evidence="8">Digests double-stranded RNA. Involved in the processing of primary rRNA transcript to yield the immediate precursors to the large and small rRNAs (23S and 16S). Processes some mRNAs, and tRNAs when they are encoded in the rRNA operon. Processes pre-crRNA and tracrRNA of type II CRISPR loci if present in the organism.</text>
</comment>
<evidence type="ECO:0000313" key="13">
    <source>
        <dbReference type="Proteomes" id="UP001460888"/>
    </source>
</evidence>
<dbReference type="PANTHER" id="PTHR11207">
    <property type="entry name" value="RIBONUCLEASE III"/>
    <property type="match status" value="1"/>
</dbReference>
<dbReference type="PROSITE" id="PS50142">
    <property type="entry name" value="RNASE_3_2"/>
    <property type="match status" value="1"/>
</dbReference>
<dbReference type="Gene3D" id="3.30.160.20">
    <property type="match status" value="1"/>
</dbReference>
<evidence type="ECO:0000256" key="8">
    <source>
        <dbReference type="HAMAP-Rule" id="MF_00104"/>
    </source>
</evidence>
<dbReference type="CDD" id="cd10845">
    <property type="entry name" value="DSRM_RNAse_III_family"/>
    <property type="match status" value="1"/>
</dbReference>
<keyword evidence="8" id="KW-0819">tRNA processing</keyword>
<keyword evidence="6 8" id="KW-0378">Hydrolase</keyword>
<dbReference type="CDD" id="cd00593">
    <property type="entry name" value="RIBOc"/>
    <property type="match status" value="1"/>
</dbReference>
<keyword evidence="8" id="KW-0963">Cytoplasm</keyword>
<dbReference type="RefSeq" id="WP_353111924.1">
    <property type="nucleotide sequence ID" value="NZ_APND01000004.1"/>
</dbReference>
<evidence type="ECO:0000256" key="1">
    <source>
        <dbReference type="ARBA" id="ARBA00000109"/>
    </source>
</evidence>
<feature type="active site" evidence="8">
    <location>
        <position position="123"/>
    </location>
</feature>
<comment type="subcellular location">
    <subcellularLocation>
        <location evidence="8">Cytoplasm</location>
    </subcellularLocation>
</comment>
<feature type="active site" evidence="8">
    <location>
        <position position="51"/>
    </location>
</feature>
<dbReference type="SUPFAM" id="SSF69065">
    <property type="entry name" value="RNase III domain-like"/>
    <property type="match status" value="1"/>
</dbReference>
<dbReference type="EC" id="3.1.26.3" evidence="8"/>
<dbReference type="SUPFAM" id="SSF54768">
    <property type="entry name" value="dsRNA-binding domain-like"/>
    <property type="match status" value="1"/>
</dbReference>
<comment type="cofactor">
    <cofactor evidence="8">
        <name>Mg(2+)</name>
        <dbReference type="ChEBI" id="CHEBI:18420"/>
    </cofactor>
</comment>
<dbReference type="InterPro" id="IPR036389">
    <property type="entry name" value="RNase_III_sf"/>
</dbReference>
<evidence type="ECO:0000313" key="12">
    <source>
        <dbReference type="EMBL" id="MES1930063.1"/>
    </source>
</evidence>
<organism evidence="12 13">
    <name type="scientific">Salinisphaera dokdonensis CL-ES53</name>
    <dbReference type="NCBI Taxonomy" id="1304272"/>
    <lineage>
        <taxon>Bacteria</taxon>
        <taxon>Pseudomonadati</taxon>
        <taxon>Pseudomonadota</taxon>
        <taxon>Gammaproteobacteria</taxon>
        <taxon>Salinisphaerales</taxon>
        <taxon>Salinisphaeraceae</taxon>
        <taxon>Salinisphaera</taxon>
    </lineage>
</organism>
<evidence type="ECO:0000256" key="3">
    <source>
        <dbReference type="ARBA" id="ARBA00022664"/>
    </source>
</evidence>
<feature type="binding site" evidence="8">
    <location>
        <position position="120"/>
    </location>
    <ligand>
        <name>Mg(2+)</name>
        <dbReference type="ChEBI" id="CHEBI:18420"/>
    </ligand>
</feature>
<evidence type="ECO:0000256" key="9">
    <source>
        <dbReference type="SAM" id="MobiDB-lite"/>
    </source>
</evidence>
<feature type="binding site" evidence="8">
    <location>
        <position position="123"/>
    </location>
    <ligand>
        <name>Mg(2+)</name>
        <dbReference type="ChEBI" id="CHEBI:18420"/>
    </ligand>
</feature>
<dbReference type="Pfam" id="PF00035">
    <property type="entry name" value="dsrm"/>
    <property type="match status" value="1"/>
</dbReference>
<name>A0ABV2B2H7_9GAMM</name>